<dbReference type="Proteomes" id="UP001419268">
    <property type="component" value="Unassembled WGS sequence"/>
</dbReference>
<feature type="region of interest" description="Disordered" evidence="1">
    <location>
        <begin position="1"/>
        <end position="33"/>
    </location>
</feature>
<sequence length="64" mass="7288">MKFEESNDYKNDFGIPAIIKDDDDDDDDDGDEVLPVGGFEINHDLESAPILNWRCSGRKNKDRS</sequence>
<protein>
    <submittedName>
        <fullName evidence="2">Uncharacterized protein</fullName>
    </submittedName>
</protein>
<feature type="compositionally biased region" description="Acidic residues" evidence="1">
    <location>
        <begin position="21"/>
        <end position="32"/>
    </location>
</feature>
<proteinExistence type="predicted"/>
<keyword evidence="3" id="KW-1185">Reference proteome</keyword>
<evidence type="ECO:0000256" key="1">
    <source>
        <dbReference type="SAM" id="MobiDB-lite"/>
    </source>
</evidence>
<name>A0AAP0JEG5_9MAGN</name>
<evidence type="ECO:0000313" key="3">
    <source>
        <dbReference type="Proteomes" id="UP001419268"/>
    </source>
</evidence>
<organism evidence="2 3">
    <name type="scientific">Stephania cephalantha</name>
    <dbReference type="NCBI Taxonomy" id="152367"/>
    <lineage>
        <taxon>Eukaryota</taxon>
        <taxon>Viridiplantae</taxon>
        <taxon>Streptophyta</taxon>
        <taxon>Embryophyta</taxon>
        <taxon>Tracheophyta</taxon>
        <taxon>Spermatophyta</taxon>
        <taxon>Magnoliopsida</taxon>
        <taxon>Ranunculales</taxon>
        <taxon>Menispermaceae</taxon>
        <taxon>Menispermoideae</taxon>
        <taxon>Cissampelideae</taxon>
        <taxon>Stephania</taxon>
    </lineage>
</organism>
<gene>
    <name evidence="2" type="ORF">Scep_012082</name>
</gene>
<accession>A0AAP0JEG5</accession>
<dbReference type="EMBL" id="JBBNAG010000005">
    <property type="protein sequence ID" value="KAK9132554.1"/>
    <property type="molecule type" value="Genomic_DNA"/>
</dbReference>
<evidence type="ECO:0000313" key="2">
    <source>
        <dbReference type="EMBL" id="KAK9132554.1"/>
    </source>
</evidence>
<dbReference type="AlphaFoldDB" id="A0AAP0JEG5"/>
<reference evidence="2 3" key="1">
    <citation type="submission" date="2024-01" db="EMBL/GenBank/DDBJ databases">
        <title>Genome assemblies of Stephania.</title>
        <authorList>
            <person name="Yang L."/>
        </authorList>
    </citation>
    <scope>NUCLEOTIDE SEQUENCE [LARGE SCALE GENOMIC DNA]</scope>
    <source>
        <strain evidence="2">JXDWG</strain>
        <tissue evidence="2">Leaf</tissue>
    </source>
</reference>
<feature type="compositionally biased region" description="Basic and acidic residues" evidence="1">
    <location>
        <begin position="1"/>
        <end position="11"/>
    </location>
</feature>
<comment type="caution">
    <text evidence="2">The sequence shown here is derived from an EMBL/GenBank/DDBJ whole genome shotgun (WGS) entry which is preliminary data.</text>
</comment>